<keyword evidence="4" id="KW-1133">Transmembrane helix</keyword>
<accession>A0A2T7UBG8</accession>
<dbReference type="GO" id="GO:0015221">
    <property type="term" value="F:lipopolysaccharide transmembrane transporter activity"/>
    <property type="evidence" value="ECO:0007669"/>
    <property type="project" value="InterPro"/>
</dbReference>
<dbReference type="Proteomes" id="UP000037507">
    <property type="component" value="Unassembled WGS sequence"/>
</dbReference>
<evidence type="ECO:0000256" key="5">
    <source>
        <dbReference type="ARBA" id="ARBA00023136"/>
    </source>
</evidence>
<dbReference type="PANTHER" id="PTHR37481:SF1">
    <property type="entry name" value="LIPOPOLYSACCHARIDE EXPORT SYSTEM PROTEIN LPTC"/>
    <property type="match status" value="1"/>
</dbReference>
<keyword evidence="7" id="KW-1185">Reference proteome</keyword>
<comment type="caution">
    <text evidence="6">The sequence shown here is derived from an EMBL/GenBank/DDBJ whole genome shotgun (WGS) entry which is preliminary data.</text>
</comment>
<gene>
    <name evidence="6" type="ORF">H663_014080</name>
</gene>
<dbReference type="InterPro" id="IPR052363">
    <property type="entry name" value="LPS_export_LptC"/>
</dbReference>
<dbReference type="InterPro" id="IPR026265">
    <property type="entry name" value="LptC"/>
</dbReference>
<dbReference type="GO" id="GO:0030288">
    <property type="term" value="C:outer membrane-bounded periplasmic space"/>
    <property type="evidence" value="ECO:0007669"/>
    <property type="project" value="TreeGrafter"/>
</dbReference>
<proteinExistence type="predicted"/>
<evidence type="ECO:0000256" key="1">
    <source>
        <dbReference type="ARBA" id="ARBA00022475"/>
    </source>
</evidence>
<evidence type="ECO:0000313" key="6">
    <source>
        <dbReference type="EMBL" id="PVE42013.1"/>
    </source>
</evidence>
<dbReference type="GO" id="GO:0017089">
    <property type="term" value="F:glycolipid transfer activity"/>
    <property type="evidence" value="ECO:0007669"/>
    <property type="project" value="TreeGrafter"/>
</dbReference>
<dbReference type="STRING" id="1293045.H663_01865"/>
<reference evidence="6" key="1">
    <citation type="submission" date="2017-04" db="EMBL/GenBank/DDBJ databases">
        <title>Unexpected and diverse lifestyles within the genus Limnohabitans.</title>
        <authorList>
            <person name="Kasalicky V."/>
            <person name="Mehrshad M."/>
            <person name="Andrei S.-A."/>
            <person name="Salcher M."/>
            <person name="Kratochvilova H."/>
            <person name="Simek K."/>
            <person name="Ghai R."/>
        </authorList>
    </citation>
    <scope>NUCLEOTIDE SEQUENCE [LARGE SCALE GENOMIC DNA]</scope>
    <source>
        <strain evidence="6">II-D5</strain>
    </source>
</reference>
<sequence>MSRTGISQVVIDKMTLSLPLIVLGLLAMGSWWLVRSMPELLSATTTSTVRQEPDYTLENFSLRAFDATGRMTHELHGEQAKHYPASDELYIQNVRVVSISETGSRINAQAMQGIATGDGKQVTLIGEAQAIRPALGELPRLELHGERLLALVEEHQLLSSDPVKIIRDQDVFTGNSMNFNSDSGAYILQGRVRGVLAPQP</sequence>
<evidence type="ECO:0000256" key="3">
    <source>
        <dbReference type="ARBA" id="ARBA00022692"/>
    </source>
</evidence>
<keyword evidence="1" id="KW-1003">Cell membrane</keyword>
<name>A0A2T7UBG8_9BURK</name>
<evidence type="ECO:0000256" key="4">
    <source>
        <dbReference type="ARBA" id="ARBA00022989"/>
    </source>
</evidence>
<dbReference type="InterPro" id="IPR010664">
    <property type="entry name" value="LipoPS_assembly_LptC-rel"/>
</dbReference>
<dbReference type="NCBIfam" id="TIGR04409">
    <property type="entry name" value="LptC_YrbK"/>
    <property type="match status" value="1"/>
</dbReference>
<dbReference type="PANTHER" id="PTHR37481">
    <property type="entry name" value="LIPOPOLYSACCHARIDE EXPORT SYSTEM PROTEIN LPTC"/>
    <property type="match status" value="1"/>
</dbReference>
<protein>
    <submittedName>
        <fullName evidence="6">LPS export ABC transporter periplasmic protein LptC</fullName>
    </submittedName>
</protein>
<organism evidence="6 7">
    <name type="scientific">Limnohabitans planktonicus II-D5</name>
    <dbReference type="NCBI Taxonomy" id="1293045"/>
    <lineage>
        <taxon>Bacteria</taxon>
        <taxon>Pseudomonadati</taxon>
        <taxon>Pseudomonadota</taxon>
        <taxon>Betaproteobacteria</taxon>
        <taxon>Burkholderiales</taxon>
        <taxon>Comamonadaceae</taxon>
        <taxon>Limnohabitans</taxon>
    </lineage>
</organism>
<dbReference type="Pfam" id="PF06835">
    <property type="entry name" value="LptC"/>
    <property type="match status" value="1"/>
</dbReference>
<dbReference type="GO" id="GO:0005886">
    <property type="term" value="C:plasma membrane"/>
    <property type="evidence" value="ECO:0007669"/>
    <property type="project" value="InterPro"/>
</dbReference>
<dbReference type="Gene3D" id="2.60.450.10">
    <property type="entry name" value="Lipopolysaccharide (LPS) transport protein A like domain"/>
    <property type="match status" value="1"/>
</dbReference>
<keyword evidence="5" id="KW-0472">Membrane</keyword>
<dbReference type="AlphaFoldDB" id="A0A2T7UBG8"/>
<dbReference type="OrthoDB" id="5298112at2"/>
<keyword evidence="2" id="KW-0997">Cell inner membrane</keyword>
<keyword evidence="3" id="KW-0812">Transmembrane</keyword>
<evidence type="ECO:0000313" key="7">
    <source>
        <dbReference type="Proteomes" id="UP000037507"/>
    </source>
</evidence>
<dbReference type="EMBL" id="LFYT02000020">
    <property type="protein sequence ID" value="PVE42013.1"/>
    <property type="molecule type" value="Genomic_DNA"/>
</dbReference>
<evidence type="ECO:0000256" key="2">
    <source>
        <dbReference type="ARBA" id="ARBA00022519"/>
    </source>
</evidence>